<feature type="coiled-coil region" evidence="4">
    <location>
        <begin position="609"/>
        <end position="688"/>
    </location>
</feature>
<evidence type="ECO:0000259" key="5">
    <source>
        <dbReference type="Pfam" id="PF02463"/>
    </source>
</evidence>
<dbReference type="InterPro" id="IPR003395">
    <property type="entry name" value="RecF/RecN/SMC_N"/>
</dbReference>
<dbReference type="GO" id="GO:0003697">
    <property type="term" value="F:single-stranded DNA binding"/>
    <property type="evidence" value="ECO:0007669"/>
    <property type="project" value="TreeGrafter"/>
</dbReference>
<keyword evidence="3 4" id="KW-0175">Coiled coil</keyword>
<dbReference type="PANTHER" id="PTHR45916">
    <property type="entry name" value="STRUCTURAL MAINTENANCE OF CHROMOSOMES PROTEIN 5"/>
    <property type="match status" value="1"/>
</dbReference>
<evidence type="ECO:0000256" key="2">
    <source>
        <dbReference type="ARBA" id="ARBA00018687"/>
    </source>
</evidence>
<dbReference type="PANTHER" id="PTHR45916:SF1">
    <property type="entry name" value="STRUCTURAL MAINTENANCE OF CHROMOSOMES PROTEIN 5"/>
    <property type="match status" value="1"/>
</dbReference>
<dbReference type="EMBL" id="LR899010">
    <property type="protein sequence ID" value="CAD7081240.1"/>
    <property type="molecule type" value="Genomic_DNA"/>
</dbReference>
<dbReference type="GO" id="GO:0000724">
    <property type="term" value="P:double-strand break repair via homologous recombination"/>
    <property type="evidence" value="ECO:0007669"/>
    <property type="project" value="TreeGrafter"/>
</dbReference>
<dbReference type="GO" id="GO:0030915">
    <property type="term" value="C:Smc5-Smc6 complex"/>
    <property type="evidence" value="ECO:0007669"/>
    <property type="project" value="TreeGrafter"/>
</dbReference>
<evidence type="ECO:0000313" key="7">
    <source>
        <dbReference type="Proteomes" id="UP000594454"/>
    </source>
</evidence>
<dbReference type="GO" id="GO:0005634">
    <property type="term" value="C:nucleus"/>
    <property type="evidence" value="ECO:0007669"/>
    <property type="project" value="TreeGrafter"/>
</dbReference>
<dbReference type="Pfam" id="PF02463">
    <property type="entry name" value="SMC_N"/>
    <property type="match status" value="1"/>
</dbReference>
<proteinExistence type="inferred from homology"/>
<dbReference type="InterPro" id="IPR027417">
    <property type="entry name" value="P-loop_NTPase"/>
</dbReference>
<dbReference type="Gene3D" id="3.40.50.300">
    <property type="entry name" value="P-loop containing nucleotide triphosphate hydrolases"/>
    <property type="match status" value="2"/>
</dbReference>
<feature type="coiled-coil region" evidence="4">
    <location>
        <begin position="738"/>
        <end position="772"/>
    </location>
</feature>
<organism evidence="6 7">
    <name type="scientific">Hermetia illucens</name>
    <name type="common">Black soldier fly</name>
    <dbReference type="NCBI Taxonomy" id="343691"/>
    <lineage>
        <taxon>Eukaryota</taxon>
        <taxon>Metazoa</taxon>
        <taxon>Ecdysozoa</taxon>
        <taxon>Arthropoda</taxon>
        <taxon>Hexapoda</taxon>
        <taxon>Insecta</taxon>
        <taxon>Pterygota</taxon>
        <taxon>Neoptera</taxon>
        <taxon>Endopterygota</taxon>
        <taxon>Diptera</taxon>
        <taxon>Brachycera</taxon>
        <taxon>Stratiomyomorpha</taxon>
        <taxon>Stratiomyidae</taxon>
        <taxon>Hermetiinae</taxon>
        <taxon>Hermetia</taxon>
    </lineage>
</organism>
<feature type="coiled-coil region" evidence="4">
    <location>
        <begin position="185"/>
        <end position="212"/>
    </location>
</feature>
<dbReference type="InParanoid" id="A0A7R8YR87"/>
<feature type="coiled-coil region" evidence="4">
    <location>
        <begin position="273"/>
        <end position="386"/>
    </location>
</feature>
<dbReference type="FunCoup" id="A0A7R8YR87">
    <property type="interactions" value="2043"/>
</dbReference>
<dbReference type="SUPFAM" id="SSF52540">
    <property type="entry name" value="P-loop containing nucleoside triphosphate hydrolases"/>
    <property type="match status" value="2"/>
</dbReference>
<feature type="coiled-coil region" evidence="4">
    <location>
        <begin position="807"/>
        <end position="854"/>
    </location>
</feature>
<name>A0A7R8YR87_HERIL</name>
<evidence type="ECO:0000256" key="3">
    <source>
        <dbReference type="ARBA" id="ARBA00023054"/>
    </source>
</evidence>
<protein>
    <recommendedName>
        <fullName evidence="2">Structural maintenance of chromosomes protein 5</fullName>
    </recommendedName>
</protein>
<sequence length="1028" mass="119316">MSSIVGKIYSLSCENFVTYDKITVFPGEYLNLIIGPNGTGKSTLVAAIVLGLGGEPKLLSRATNIRDYVKNGKEKSWIEIAIYVDENRRQARYRRSFDLSGKSMYSVDGKTVTQGQYLKLIAQYNIQISNLCQFMPQDRVQDFAKMNPQELLNSTQEAISTPEMIQHFAKLKELRNIQRTGGNTLLDNQKRLKELEERNAQLKDIIEKVKIREKFINDIEIGKKKKLWLEFDEIQKDLDKMSEIMKKAQYDVTRDEKIFKDMQNLSKDIIATREKLSRNATNEANNVTKLSAQLDKLEESLAECEDTILTAERNLNSKKTDMAERENEIVQANRLLEGYVQDLRVATESISGSEFKKELASYNADIEGKRAEIRNLNERRIDINHEIDHYQPELNSIRNRINRIQNEGERRLNKLRQLNTDAYTGVQWLRKNRHIFEGHVYEPLILELRVKKPSDAKYIENTVARRDLLAFVCTQKEDVNLLIQKLCNEQHLKINVLHSDPAEQCQYRADTPISHLKKWGFYSYLLDMIEGPAPILNYLCKAYQIHKTLVASDEVENHVERLPRDIRLFFSSQNRFQIIVSKYSGEASSVCSRISEQNLLCADIDETQLDALNGRLQDITRTTDQLKNNRNNIEAKINQCNEQVNVINKMKAKLEGKMLAIRDIKRNVKDQEQKIARLKRDEIDIEQETENFKTICNQTIQKMISTQRCKVKCFEEYQAALEKKEYAKARLLVYSKETVDIENQLKTAEDEYKTAKQRYEKLQKTEQEVVAKRNAKESEALASCNGKHRNDRKFPFREQFAELPDNLEELEEHLVEMNTRADCMNEYQADITNYKQQLQEIDHLRRIINSAQTDQSKLSSDIDKIHEIWYPYFTEKIKRINESFAKFMSRLEYAGEVNLTHTAPNDYDTYGIQILVQYRNNAKLQALDRFIQSGGERAVAIALYSMTLQSLTHVPFRCVDEINQGMDPKNERKVFNLIVDETCQEGSSQYFFVTPKLLPDLKSSELLTAIIVFNGNLSSPDIFNNAVK</sequence>
<comment type="similarity">
    <text evidence="1">Belongs to the SMC family. SMC5 subfamily.</text>
</comment>
<evidence type="ECO:0000313" key="6">
    <source>
        <dbReference type="EMBL" id="CAD7081240.1"/>
    </source>
</evidence>
<dbReference type="OrthoDB" id="10254973at2759"/>
<gene>
    <name evidence="6" type="ORF">HERILL_LOCUS4357</name>
</gene>
<dbReference type="OMA" id="RFWTSQP"/>
<evidence type="ECO:0000256" key="4">
    <source>
        <dbReference type="SAM" id="Coils"/>
    </source>
</evidence>
<feature type="domain" description="RecF/RecN/SMC N-terminal" evidence="5">
    <location>
        <begin position="8"/>
        <end position="994"/>
    </location>
</feature>
<keyword evidence="7" id="KW-1185">Reference proteome</keyword>
<dbReference type="Proteomes" id="UP000594454">
    <property type="component" value="Chromosome 2"/>
</dbReference>
<dbReference type="AlphaFoldDB" id="A0A7R8YR87"/>
<reference evidence="6 7" key="1">
    <citation type="submission" date="2020-11" db="EMBL/GenBank/DDBJ databases">
        <authorList>
            <person name="Wallbank WR R."/>
            <person name="Pardo Diaz C."/>
            <person name="Kozak K."/>
            <person name="Martin S."/>
            <person name="Jiggins C."/>
            <person name="Moest M."/>
            <person name="Warren A I."/>
            <person name="Generalovic N T."/>
            <person name="Byers J.R.P. K."/>
            <person name="Montejo-Kovacevich G."/>
            <person name="Yen C E."/>
        </authorList>
    </citation>
    <scope>NUCLEOTIDE SEQUENCE [LARGE SCALE GENOMIC DNA]</scope>
</reference>
<accession>A0A7R8YR87</accession>
<evidence type="ECO:0000256" key="1">
    <source>
        <dbReference type="ARBA" id="ARBA00010171"/>
    </source>
</evidence>